<evidence type="ECO:0000313" key="2">
    <source>
        <dbReference type="EMBL" id="CAG6478178.1"/>
    </source>
</evidence>
<protein>
    <submittedName>
        <fullName evidence="2">(northern house mosquito) hypothetical protein</fullName>
    </submittedName>
</protein>
<keyword evidence="1" id="KW-0812">Transmembrane</keyword>
<dbReference type="EMBL" id="HBUE01082687">
    <property type="protein sequence ID" value="CAG6478178.1"/>
    <property type="molecule type" value="Transcribed_RNA"/>
</dbReference>
<organism evidence="2">
    <name type="scientific">Culex pipiens</name>
    <name type="common">House mosquito</name>
    <dbReference type="NCBI Taxonomy" id="7175"/>
    <lineage>
        <taxon>Eukaryota</taxon>
        <taxon>Metazoa</taxon>
        <taxon>Ecdysozoa</taxon>
        <taxon>Arthropoda</taxon>
        <taxon>Hexapoda</taxon>
        <taxon>Insecta</taxon>
        <taxon>Pterygota</taxon>
        <taxon>Neoptera</taxon>
        <taxon>Endopterygota</taxon>
        <taxon>Diptera</taxon>
        <taxon>Nematocera</taxon>
        <taxon>Culicoidea</taxon>
        <taxon>Culicidae</taxon>
        <taxon>Culicinae</taxon>
        <taxon>Culicini</taxon>
        <taxon>Culex</taxon>
        <taxon>Culex</taxon>
    </lineage>
</organism>
<feature type="transmembrane region" description="Helical" evidence="1">
    <location>
        <begin position="156"/>
        <end position="176"/>
    </location>
</feature>
<proteinExistence type="predicted"/>
<keyword evidence="1" id="KW-1133">Transmembrane helix</keyword>
<evidence type="ECO:0000256" key="1">
    <source>
        <dbReference type="SAM" id="Phobius"/>
    </source>
</evidence>
<feature type="transmembrane region" description="Helical" evidence="1">
    <location>
        <begin position="20"/>
        <end position="43"/>
    </location>
</feature>
<sequence length="177" mass="20328">MSTNPPISIGVNIFKNVSDLYFFMLIQQMIAASGAWLFVFTWIAHYFRAIFIFDQSPRCKRCNRLNPNGETFYDTKKETRTNLAMKFLDVPRQRLGRFVHVVAEAAHQLHRVAGGRERAEAAAAQRVRRWVCQTEQVLDLQFGFYATQVVNPVFNILLNISLPVVLLTALLLKLLLL</sequence>
<dbReference type="AlphaFoldDB" id="A0A8D8BMI0"/>
<accession>A0A8D8BMI0</accession>
<keyword evidence="1" id="KW-0472">Membrane</keyword>
<name>A0A8D8BMI0_CULPI</name>
<reference evidence="2" key="1">
    <citation type="submission" date="2021-05" db="EMBL/GenBank/DDBJ databases">
        <authorList>
            <person name="Alioto T."/>
            <person name="Alioto T."/>
            <person name="Gomez Garrido J."/>
        </authorList>
    </citation>
    <scope>NUCLEOTIDE SEQUENCE</scope>
</reference>